<dbReference type="Proteomes" id="UP001595685">
    <property type="component" value="Unassembled WGS sequence"/>
</dbReference>
<proteinExistence type="predicted"/>
<evidence type="ECO:0000256" key="3">
    <source>
        <dbReference type="ARBA" id="ARBA00022553"/>
    </source>
</evidence>
<dbReference type="EMBL" id="JBHRWW010000001">
    <property type="protein sequence ID" value="MFC3686967.1"/>
    <property type="molecule type" value="Genomic_DNA"/>
</dbReference>
<feature type="domain" description="Response regulatory" evidence="11">
    <location>
        <begin position="15"/>
        <end position="131"/>
    </location>
</feature>
<dbReference type="PROSITE" id="PS50110">
    <property type="entry name" value="RESPONSE_REGULATORY"/>
    <property type="match status" value="1"/>
</dbReference>
<evidence type="ECO:0000256" key="5">
    <source>
        <dbReference type="ARBA" id="ARBA00023015"/>
    </source>
</evidence>
<keyword evidence="5 9" id="KW-0805">Transcription regulation</keyword>
<accession>A0ABV7WDK4</accession>
<dbReference type="PIRSF" id="PIRSF006171">
    <property type="entry name" value="RR_citrat_malat"/>
    <property type="match status" value="1"/>
</dbReference>
<evidence type="ECO:0000256" key="6">
    <source>
        <dbReference type="ARBA" id="ARBA00023125"/>
    </source>
</evidence>
<sequence length="240" mass="25634">MTQHSVGPAVPGGIRVLVVDDDEAVAAVHRGYTDSVPGFRVVGVVHRGGDVLPAVRDLRPDLVLLDVHLPDVSGTEVLRRLRAEGLDVDVMAVTAAREVDTVREAMAGGVVHYLVKPFALAAFRDRLQGYAEHRARLRGAASVADQADVDRLLRGRQGGVLADDLPKGLSTRTLAVVVQALRDQAPADLSAAEVAGRCGIARVSARRYLEHLEHQGRAVVRPRYGGAGRPENGYRWTGGG</sequence>
<dbReference type="SUPFAM" id="SSF52172">
    <property type="entry name" value="CheY-like"/>
    <property type="match status" value="1"/>
</dbReference>
<organism evidence="12 13">
    <name type="scientific">Aquipuribacter hungaricus</name>
    <dbReference type="NCBI Taxonomy" id="545624"/>
    <lineage>
        <taxon>Bacteria</taxon>
        <taxon>Bacillati</taxon>
        <taxon>Actinomycetota</taxon>
        <taxon>Actinomycetes</taxon>
        <taxon>Micrococcales</taxon>
        <taxon>Intrasporangiaceae</taxon>
        <taxon>Aquipuribacter</taxon>
    </lineage>
</organism>
<evidence type="ECO:0000313" key="13">
    <source>
        <dbReference type="Proteomes" id="UP001595685"/>
    </source>
</evidence>
<protein>
    <recommendedName>
        <fullName evidence="9">Transcriptional regulatory protein</fullName>
    </recommendedName>
</protein>
<name>A0ABV7WDK4_9MICO</name>
<keyword evidence="7 9" id="KW-0010">Activator</keyword>
<dbReference type="InterPro" id="IPR051271">
    <property type="entry name" value="2C-system_Tx_regulators"/>
</dbReference>
<dbReference type="PANTHER" id="PTHR45526">
    <property type="entry name" value="TRANSCRIPTIONAL REGULATORY PROTEIN DPIA"/>
    <property type="match status" value="1"/>
</dbReference>
<evidence type="ECO:0000256" key="10">
    <source>
        <dbReference type="PROSITE-ProRule" id="PRU00169"/>
    </source>
</evidence>
<dbReference type="RefSeq" id="WP_340296192.1">
    <property type="nucleotide sequence ID" value="NZ_JBBEOI010000467.1"/>
</dbReference>
<evidence type="ECO:0000313" key="12">
    <source>
        <dbReference type="EMBL" id="MFC3686967.1"/>
    </source>
</evidence>
<dbReference type="SMART" id="SM00448">
    <property type="entry name" value="REC"/>
    <property type="match status" value="1"/>
</dbReference>
<comment type="caution">
    <text evidence="12">The sequence shown here is derived from an EMBL/GenBank/DDBJ whole genome shotgun (WGS) entry which is preliminary data.</text>
</comment>
<dbReference type="Pfam" id="PF00072">
    <property type="entry name" value="Response_reg"/>
    <property type="match status" value="1"/>
</dbReference>
<dbReference type="InterPro" id="IPR024187">
    <property type="entry name" value="Sig_transdc_resp-reg_cit/mal"/>
</dbReference>
<evidence type="ECO:0000256" key="4">
    <source>
        <dbReference type="ARBA" id="ARBA00023012"/>
    </source>
</evidence>
<reference evidence="13" key="1">
    <citation type="journal article" date="2019" name="Int. J. Syst. Evol. Microbiol.">
        <title>The Global Catalogue of Microorganisms (GCM) 10K type strain sequencing project: providing services to taxonomists for standard genome sequencing and annotation.</title>
        <authorList>
            <consortium name="The Broad Institute Genomics Platform"/>
            <consortium name="The Broad Institute Genome Sequencing Center for Infectious Disease"/>
            <person name="Wu L."/>
            <person name="Ma J."/>
        </authorList>
    </citation>
    <scope>NUCLEOTIDE SEQUENCE [LARGE SCALE GENOMIC DNA]</scope>
    <source>
        <strain evidence="13">NCAIM B.02333</strain>
    </source>
</reference>
<keyword evidence="13" id="KW-1185">Reference proteome</keyword>
<keyword evidence="3 10" id="KW-0597">Phosphoprotein</keyword>
<dbReference type="InterPro" id="IPR001789">
    <property type="entry name" value="Sig_transdc_resp-reg_receiver"/>
</dbReference>
<keyword evidence="2 9" id="KW-0963">Cytoplasm</keyword>
<comment type="subcellular location">
    <subcellularLocation>
        <location evidence="1 9">Cytoplasm</location>
    </subcellularLocation>
</comment>
<dbReference type="Gene3D" id="3.40.50.2300">
    <property type="match status" value="1"/>
</dbReference>
<dbReference type="CDD" id="cd19925">
    <property type="entry name" value="REC_citrate_TCS"/>
    <property type="match status" value="1"/>
</dbReference>
<evidence type="ECO:0000256" key="7">
    <source>
        <dbReference type="ARBA" id="ARBA00023159"/>
    </source>
</evidence>
<evidence type="ECO:0000256" key="2">
    <source>
        <dbReference type="ARBA" id="ARBA00022490"/>
    </source>
</evidence>
<evidence type="ECO:0000256" key="1">
    <source>
        <dbReference type="ARBA" id="ARBA00004496"/>
    </source>
</evidence>
<dbReference type="PANTHER" id="PTHR45526:SF1">
    <property type="entry name" value="TRANSCRIPTIONAL REGULATORY PROTEIN DCUR-RELATED"/>
    <property type="match status" value="1"/>
</dbReference>
<gene>
    <name evidence="12" type="ORF">ACFOLH_01280</name>
</gene>
<evidence type="ECO:0000256" key="9">
    <source>
        <dbReference type="PIRNR" id="PIRNR006171"/>
    </source>
</evidence>
<keyword evidence="4 9" id="KW-0902">Two-component regulatory system</keyword>
<feature type="modified residue" description="4-aspartylphosphate" evidence="10">
    <location>
        <position position="66"/>
    </location>
</feature>
<dbReference type="InterPro" id="IPR011006">
    <property type="entry name" value="CheY-like_superfamily"/>
</dbReference>
<keyword evidence="6 9" id="KW-0238">DNA-binding</keyword>
<evidence type="ECO:0000256" key="8">
    <source>
        <dbReference type="ARBA" id="ARBA00023163"/>
    </source>
</evidence>
<keyword evidence="8 9" id="KW-0804">Transcription</keyword>
<evidence type="ECO:0000259" key="11">
    <source>
        <dbReference type="PROSITE" id="PS50110"/>
    </source>
</evidence>